<dbReference type="Gene3D" id="1.10.1380.10">
    <property type="entry name" value="Neutral endopeptidase , domain2"/>
    <property type="match status" value="1"/>
</dbReference>
<dbReference type="Pfam" id="PF05649">
    <property type="entry name" value="Peptidase_M13_N"/>
    <property type="match status" value="1"/>
</dbReference>
<dbReference type="InterPro" id="IPR042089">
    <property type="entry name" value="Peptidase_M13_dom_2"/>
</dbReference>
<keyword evidence="7" id="KW-0472">Membrane</keyword>
<keyword evidence="10" id="KW-1185">Reference proteome</keyword>
<evidence type="ECO:0000256" key="2">
    <source>
        <dbReference type="ARBA" id="ARBA00022670"/>
    </source>
</evidence>
<proteinExistence type="predicted"/>
<evidence type="ECO:0000256" key="4">
    <source>
        <dbReference type="ARBA" id="ARBA00022801"/>
    </source>
</evidence>
<comment type="cofactor">
    <cofactor evidence="1">
        <name>Zn(2+)</name>
        <dbReference type="ChEBI" id="CHEBI:29105"/>
    </cofactor>
</comment>
<accession>A0ABM4D498</accession>
<dbReference type="SUPFAM" id="SSF55486">
    <property type="entry name" value="Metalloproteases ('zincins'), catalytic domain"/>
    <property type="match status" value="1"/>
</dbReference>
<dbReference type="InterPro" id="IPR018497">
    <property type="entry name" value="Peptidase_M13_C"/>
</dbReference>
<evidence type="ECO:0000256" key="5">
    <source>
        <dbReference type="ARBA" id="ARBA00022833"/>
    </source>
</evidence>
<dbReference type="InterPro" id="IPR024079">
    <property type="entry name" value="MetalloPept_cat_dom_sf"/>
</dbReference>
<evidence type="ECO:0000313" key="11">
    <source>
        <dbReference type="RefSeq" id="XP_065669103.1"/>
    </source>
</evidence>
<evidence type="ECO:0000259" key="8">
    <source>
        <dbReference type="Pfam" id="PF01431"/>
    </source>
</evidence>
<sequence length="732" mass="85441">MTNYSWGMYVVIYLFTLCYMNYVFCKSIKNAFVNTESSTTEVCVSQECNMLANTIKGALNETEEPCNDFYNFACGGWKEAHKIPSSENEITSFTVLTKEIEDQLHRLLEEEPKPNENEALTKARSFYKSCMDNDTLESLGAKPALDFISYIGGWSLCNNDEWKKSSKKWSVYDVMIKTQRNFYPAPAFFTVEVTNDHMNSTKHLIKIDQSGLSLQREIYFNHSNILVDYGDYMVKVAKLLGYTCNEKDPENNVTAQMLSILEFEKKMAKLFTAAEAKQAGTFRRINLKILEQVVQHFPWKKHLRKIFPDSYKINEKEVILATSPVYLHNMADLMKKTDKRLLSRYVVWQMLRDKISFLSKDFRNARAEFNHRMTGIQDNEPRWRICTTVTNDNMGVPIGTLYVDKYFKESTKAKTKAIIEEIKKSFKIRIKDHDWIDNNTRKYAYEKVDALVAKVGYASYIKEPKELKKRFHRLSVDDDQFFANNLNVDKWIRYRLFNKLRKPVDKTKWPMFPQTINAMYQFYENEIVIPAGILQPPFFYTGDVPRSLSYGAIGSIIGHELTHGFDNTGRKFDKNGDIVKDWWSKTSLEEFMKRSKCFEDQYSKYKIQDKHPVSGKLTLGENIADNGGTQISFVAYKQFLMNNNDTTLPNMEYTKEQLFFIGYAQEYCANIRPKTEIIATLSENHSPSKFRVIGTLSNSEEFAKAFRCREKSKERNNEKRFNMDPENKCVVW</sequence>
<feature type="domain" description="Peptidase M13 C-terminal" evidence="8">
    <location>
        <begin position="517"/>
        <end position="718"/>
    </location>
</feature>
<dbReference type="PANTHER" id="PTHR11733:SF240">
    <property type="entry name" value="GH14155P-RELATED"/>
    <property type="match status" value="1"/>
</dbReference>
<evidence type="ECO:0000259" key="9">
    <source>
        <dbReference type="Pfam" id="PF05649"/>
    </source>
</evidence>
<dbReference type="RefSeq" id="XP_065669103.1">
    <property type="nucleotide sequence ID" value="XM_065813031.1"/>
</dbReference>
<organism evidence="10 11">
    <name type="scientific">Hydra vulgaris</name>
    <name type="common">Hydra</name>
    <name type="synonym">Hydra attenuata</name>
    <dbReference type="NCBI Taxonomy" id="6087"/>
    <lineage>
        <taxon>Eukaryota</taxon>
        <taxon>Metazoa</taxon>
        <taxon>Cnidaria</taxon>
        <taxon>Hydrozoa</taxon>
        <taxon>Hydroidolina</taxon>
        <taxon>Anthoathecata</taxon>
        <taxon>Aplanulata</taxon>
        <taxon>Hydridae</taxon>
        <taxon>Hydra</taxon>
    </lineage>
</organism>
<dbReference type="InterPro" id="IPR008753">
    <property type="entry name" value="Peptidase_M13_N"/>
</dbReference>
<keyword evidence="2" id="KW-0645">Protease</keyword>
<name>A0ABM4D498_HYDVU</name>
<dbReference type="Gene3D" id="3.40.390.10">
    <property type="entry name" value="Collagenase (Catalytic Domain)"/>
    <property type="match status" value="1"/>
</dbReference>
<reference evidence="11" key="1">
    <citation type="submission" date="2025-08" db="UniProtKB">
        <authorList>
            <consortium name="RefSeq"/>
        </authorList>
    </citation>
    <scope>IDENTIFICATION</scope>
</reference>
<protein>
    <submittedName>
        <fullName evidence="11">Endothelin-converting enzyme homolog isoform X2</fullName>
    </submittedName>
</protein>
<dbReference type="PRINTS" id="PR00786">
    <property type="entry name" value="NEPRILYSIN"/>
</dbReference>
<evidence type="ECO:0000313" key="10">
    <source>
        <dbReference type="Proteomes" id="UP001652625"/>
    </source>
</evidence>
<dbReference type="Proteomes" id="UP001652625">
    <property type="component" value="Chromosome 12"/>
</dbReference>
<evidence type="ECO:0000256" key="6">
    <source>
        <dbReference type="ARBA" id="ARBA00023049"/>
    </source>
</evidence>
<keyword evidence="7" id="KW-0812">Transmembrane</keyword>
<dbReference type="PANTHER" id="PTHR11733">
    <property type="entry name" value="ZINC METALLOPROTEASE FAMILY M13 NEPRILYSIN-RELATED"/>
    <property type="match status" value="1"/>
</dbReference>
<feature type="domain" description="Peptidase M13 N-terminal" evidence="9">
    <location>
        <begin position="65"/>
        <end position="457"/>
    </location>
</feature>
<keyword evidence="3" id="KW-0479">Metal-binding</keyword>
<dbReference type="PROSITE" id="PS51885">
    <property type="entry name" value="NEPRILYSIN"/>
    <property type="match status" value="1"/>
</dbReference>
<keyword evidence="7" id="KW-1133">Transmembrane helix</keyword>
<gene>
    <name evidence="11" type="primary">LOC100209841</name>
</gene>
<evidence type="ECO:0000256" key="3">
    <source>
        <dbReference type="ARBA" id="ARBA00022723"/>
    </source>
</evidence>
<dbReference type="CDD" id="cd08662">
    <property type="entry name" value="M13"/>
    <property type="match status" value="1"/>
</dbReference>
<evidence type="ECO:0000256" key="7">
    <source>
        <dbReference type="SAM" id="Phobius"/>
    </source>
</evidence>
<evidence type="ECO:0000256" key="1">
    <source>
        <dbReference type="ARBA" id="ARBA00001947"/>
    </source>
</evidence>
<keyword evidence="4" id="KW-0378">Hydrolase</keyword>
<dbReference type="GeneID" id="100209841"/>
<dbReference type="Pfam" id="PF01431">
    <property type="entry name" value="Peptidase_M13"/>
    <property type="match status" value="1"/>
</dbReference>
<keyword evidence="5" id="KW-0862">Zinc</keyword>
<dbReference type="InterPro" id="IPR000718">
    <property type="entry name" value="Peptidase_M13"/>
</dbReference>
<feature type="transmembrane region" description="Helical" evidence="7">
    <location>
        <begin position="6"/>
        <end position="24"/>
    </location>
</feature>
<keyword evidence="6" id="KW-0482">Metalloprotease</keyword>